<dbReference type="PANTHER" id="PTHR43029:SF10">
    <property type="entry name" value="AMMONIUM TRANSPORTER MEP2"/>
    <property type="match status" value="1"/>
</dbReference>
<dbReference type="OMA" id="WTSIVYE"/>
<feature type="chain" id="PRO_5003471489" description="Ammonium transporter AmtB-like domain-containing protein" evidence="9">
    <location>
        <begin position="27"/>
        <end position="467"/>
    </location>
</feature>
<dbReference type="GO" id="GO:0005886">
    <property type="term" value="C:plasma membrane"/>
    <property type="evidence" value="ECO:0007669"/>
    <property type="project" value="TreeGrafter"/>
</dbReference>
<evidence type="ECO:0000313" key="11">
    <source>
        <dbReference type="EMBL" id="EGZ24792.1"/>
    </source>
</evidence>
<evidence type="ECO:0000256" key="2">
    <source>
        <dbReference type="ARBA" id="ARBA00005887"/>
    </source>
</evidence>
<keyword evidence="4 8" id="KW-0812">Transmembrane</keyword>
<sequence length="467" mass="50150">MLRLRAPRPAIFALLAVAVLAATVAAQSSGSGSSASCLISQYLDSVTGECVDYKNQGEKAGTDYDQPIDSVNTAWMMMASALVMIMTPGVAFFYASLAGEEMASNTIMMSFVSMAMVTIQFWVFGYSAAFGSHGIFGWAGYNHVGATPSATYGSGIPHIVYAFFQTQFAAITPAELSGGIVGRMKFGTYLIFIFLWTSIVYEPLVYWIWSQKLDDTWNITPRGWEGSMGALDFALMVGKRYNHGEPVKPHNVPLVMIGCTFLWFGWFGFNGGSGGGISRKLDPCGAASGAVAGMATITPGSGYVLPWASLIFGVVGAITGFFAVKLKNKLRYDDTLDVFAIHGCGGFMGGLLTGLFATSEVNPSIKGGAFYGHGMQFVYQLIANAVAAAYVFFATLAILVVLKYTIGLRINEEKEVNGIDISYHGGLAYDYSHHGDYSEHGPKTVQFKPPETSFEAAFMKSDAAEQV</sequence>
<dbReference type="GO" id="GO:0008519">
    <property type="term" value="F:ammonium channel activity"/>
    <property type="evidence" value="ECO:0007669"/>
    <property type="project" value="InterPro"/>
</dbReference>
<evidence type="ECO:0000256" key="1">
    <source>
        <dbReference type="ARBA" id="ARBA00004141"/>
    </source>
</evidence>
<dbReference type="InterPro" id="IPR001905">
    <property type="entry name" value="Ammonium_transpt"/>
</dbReference>
<feature type="transmembrane region" description="Helical" evidence="8">
    <location>
        <begin position="252"/>
        <end position="269"/>
    </location>
</feature>
<dbReference type="SMR" id="G4YTQ5"/>
<dbReference type="KEGG" id="psoj:PHYSODRAFT_256927"/>
<dbReference type="EMBL" id="JH159152">
    <property type="protein sequence ID" value="EGZ24792.1"/>
    <property type="molecule type" value="Genomic_DNA"/>
</dbReference>
<dbReference type="InParanoid" id="G4YTQ5"/>
<evidence type="ECO:0000256" key="9">
    <source>
        <dbReference type="SAM" id="SignalP"/>
    </source>
</evidence>
<dbReference type="AlphaFoldDB" id="G4YTQ5"/>
<feature type="transmembrane region" description="Helical" evidence="8">
    <location>
        <begin position="304"/>
        <end position="324"/>
    </location>
</feature>
<feature type="transmembrane region" description="Helical" evidence="8">
    <location>
        <begin position="336"/>
        <end position="357"/>
    </location>
</feature>
<feature type="domain" description="Ammonium transporter AmtB-like" evidence="10">
    <location>
        <begin position="279"/>
        <end position="429"/>
    </location>
</feature>
<reference evidence="11 12" key="1">
    <citation type="journal article" date="2006" name="Science">
        <title>Phytophthora genome sequences uncover evolutionary origins and mechanisms of pathogenesis.</title>
        <authorList>
            <person name="Tyler B.M."/>
            <person name="Tripathy S."/>
            <person name="Zhang X."/>
            <person name="Dehal P."/>
            <person name="Jiang R.H."/>
            <person name="Aerts A."/>
            <person name="Arredondo F.D."/>
            <person name="Baxter L."/>
            <person name="Bensasson D."/>
            <person name="Beynon J.L."/>
            <person name="Chapman J."/>
            <person name="Damasceno C.M."/>
            <person name="Dorrance A.E."/>
            <person name="Dou D."/>
            <person name="Dickerman A.W."/>
            <person name="Dubchak I.L."/>
            <person name="Garbelotto M."/>
            <person name="Gijzen M."/>
            <person name="Gordon S.G."/>
            <person name="Govers F."/>
            <person name="Grunwald N.J."/>
            <person name="Huang W."/>
            <person name="Ivors K.L."/>
            <person name="Jones R.W."/>
            <person name="Kamoun S."/>
            <person name="Krampis K."/>
            <person name="Lamour K.H."/>
            <person name="Lee M.K."/>
            <person name="McDonald W.H."/>
            <person name="Medina M."/>
            <person name="Meijer H.J."/>
            <person name="Nordberg E.K."/>
            <person name="Maclean D.J."/>
            <person name="Ospina-Giraldo M.D."/>
            <person name="Morris P.F."/>
            <person name="Phuntumart V."/>
            <person name="Putnam N.H."/>
            <person name="Rash S."/>
            <person name="Rose J.K."/>
            <person name="Sakihama Y."/>
            <person name="Salamov A.A."/>
            <person name="Savidor A."/>
            <person name="Scheuring C.F."/>
            <person name="Smith B.M."/>
            <person name="Sobral B.W."/>
            <person name="Terry A."/>
            <person name="Torto-Alalibo T.A."/>
            <person name="Win J."/>
            <person name="Xu Z."/>
            <person name="Zhang H."/>
            <person name="Grigoriev I.V."/>
            <person name="Rokhsar D.S."/>
            <person name="Boore J.L."/>
        </authorList>
    </citation>
    <scope>NUCLEOTIDE SEQUENCE [LARGE SCALE GENOMIC DNA]</scope>
    <source>
        <strain evidence="11 12">P6497</strain>
    </source>
</reference>
<comment type="subcellular location">
    <subcellularLocation>
        <location evidence="1">Membrane</location>
        <topology evidence="1">Multi-pass membrane protein</topology>
    </subcellularLocation>
</comment>
<dbReference type="Proteomes" id="UP000002640">
    <property type="component" value="Unassembled WGS sequence"/>
</dbReference>
<dbReference type="RefSeq" id="XP_009520080.1">
    <property type="nucleotide sequence ID" value="XM_009521785.1"/>
</dbReference>
<dbReference type="InterPro" id="IPR024041">
    <property type="entry name" value="NH4_transpt_AmtB-like_dom"/>
</dbReference>
<evidence type="ECO:0000313" key="12">
    <source>
        <dbReference type="Proteomes" id="UP000002640"/>
    </source>
</evidence>
<feature type="transmembrane region" description="Helical" evidence="8">
    <location>
        <begin position="74"/>
        <end position="95"/>
    </location>
</feature>
<dbReference type="GeneID" id="20638800"/>
<feature type="domain" description="Ammonium transporter AmtB-like" evidence="10">
    <location>
        <begin position="74"/>
        <end position="277"/>
    </location>
</feature>
<feature type="transmembrane region" description="Helical" evidence="8">
    <location>
        <begin position="377"/>
        <end position="402"/>
    </location>
</feature>
<dbReference type="Pfam" id="PF00909">
    <property type="entry name" value="Ammonium_transp"/>
    <property type="match status" value="2"/>
</dbReference>
<evidence type="ECO:0000256" key="5">
    <source>
        <dbReference type="ARBA" id="ARBA00022989"/>
    </source>
</evidence>
<dbReference type="Gene3D" id="1.10.3430.10">
    <property type="entry name" value="Ammonium transporter AmtB like domains"/>
    <property type="match status" value="2"/>
</dbReference>
<proteinExistence type="inferred from homology"/>
<protein>
    <recommendedName>
        <fullName evidence="10">Ammonium transporter AmtB-like domain-containing protein</fullName>
    </recommendedName>
</protein>
<dbReference type="SUPFAM" id="SSF111352">
    <property type="entry name" value="Ammonium transporter"/>
    <property type="match status" value="1"/>
</dbReference>
<keyword evidence="9" id="KW-0732">Signal</keyword>
<keyword evidence="12" id="KW-1185">Reference proteome</keyword>
<dbReference type="PANTHER" id="PTHR43029">
    <property type="entry name" value="AMMONIUM TRANSPORTER MEP2"/>
    <property type="match status" value="1"/>
</dbReference>
<feature type="transmembrane region" description="Helical" evidence="8">
    <location>
        <begin position="186"/>
        <end position="209"/>
    </location>
</feature>
<keyword evidence="3" id="KW-0813">Transport</keyword>
<keyword evidence="6 8" id="KW-0472">Membrane</keyword>
<feature type="signal peptide" evidence="9">
    <location>
        <begin position="1"/>
        <end position="26"/>
    </location>
</feature>
<gene>
    <name evidence="11" type="ORF">PHYSODRAFT_256927</name>
</gene>
<evidence type="ECO:0000259" key="10">
    <source>
        <dbReference type="Pfam" id="PF00909"/>
    </source>
</evidence>
<feature type="transmembrane region" description="Helical" evidence="8">
    <location>
        <begin position="107"/>
        <end position="136"/>
    </location>
</feature>
<keyword evidence="5 8" id="KW-1133">Transmembrane helix</keyword>
<organism evidence="11 12">
    <name type="scientific">Phytophthora sojae (strain P6497)</name>
    <name type="common">Soybean stem and root rot agent</name>
    <name type="synonym">Phytophthora megasperma f. sp. glycines</name>
    <dbReference type="NCBI Taxonomy" id="1094619"/>
    <lineage>
        <taxon>Eukaryota</taxon>
        <taxon>Sar</taxon>
        <taxon>Stramenopiles</taxon>
        <taxon>Oomycota</taxon>
        <taxon>Peronosporomycetes</taxon>
        <taxon>Peronosporales</taxon>
        <taxon>Peronosporaceae</taxon>
        <taxon>Phytophthora</taxon>
    </lineage>
</organism>
<evidence type="ECO:0000256" key="6">
    <source>
        <dbReference type="ARBA" id="ARBA00023136"/>
    </source>
</evidence>
<dbReference type="InterPro" id="IPR029020">
    <property type="entry name" value="Ammonium/urea_transptr"/>
</dbReference>
<comment type="similarity">
    <text evidence="2">Belongs to the ammonia transporter channel (TC 1.A.11.2) family.</text>
</comment>
<evidence type="ECO:0000256" key="7">
    <source>
        <dbReference type="ARBA" id="ARBA00023177"/>
    </source>
</evidence>
<dbReference type="STRING" id="1094619.G4YTQ5"/>
<evidence type="ECO:0000256" key="8">
    <source>
        <dbReference type="SAM" id="Phobius"/>
    </source>
</evidence>
<evidence type="ECO:0000256" key="3">
    <source>
        <dbReference type="ARBA" id="ARBA00022448"/>
    </source>
</evidence>
<accession>G4YTQ5</accession>
<keyword evidence="7" id="KW-0924">Ammonia transport</keyword>
<evidence type="ECO:0000256" key="4">
    <source>
        <dbReference type="ARBA" id="ARBA00022692"/>
    </source>
</evidence>
<name>G4YTQ5_PHYSP</name>